<dbReference type="InterPro" id="IPR012340">
    <property type="entry name" value="NA-bd_OB-fold"/>
</dbReference>
<dbReference type="Proteomes" id="UP001596527">
    <property type="component" value="Unassembled WGS sequence"/>
</dbReference>
<dbReference type="SUPFAM" id="SSF50249">
    <property type="entry name" value="Nucleic acid-binding proteins"/>
    <property type="match status" value="1"/>
</dbReference>
<evidence type="ECO:0000313" key="5">
    <source>
        <dbReference type="Proteomes" id="UP001596527"/>
    </source>
</evidence>
<evidence type="ECO:0000313" key="4">
    <source>
        <dbReference type="EMBL" id="MFC7580666.1"/>
    </source>
</evidence>
<organism evidence="4 5">
    <name type="scientific">Schaalia naturae</name>
    <dbReference type="NCBI Taxonomy" id="635203"/>
    <lineage>
        <taxon>Bacteria</taxon>
        <taxon>Bacillati</taxon>
        <taxon>Actinomycetota</taxon>
        <taxon>Actinomycetes</taxon>
        <taxon>Actinomycetales</taxon>
        <taxon>Actinomycetaceae</taxon>
        <taxon>Schaalia</taxon>
    </lineage>
</organism>
<proteinExistence type="predicted"/>
<reference evidence="5" key="1">
    <citation type="journal article" date="2019" name="Int. J. Syst. Evol. Microbiol.">
        <title>The Global Catalogue of Microorganisms (GCM) 10K type strain sequencing project: providing services to taxonomists for standard genome sequencing and annotation.</title>
        <authorList>
            <consortium name="The Broad Institute Genomics Platform"/>
            <consortium name="The Broad Institute Genome Sequencing Center for Infectious Disease"/>
            <person name="Wu L."/>
            <person name="Ma J."/>
        </authorList>
    </citation>
    <scope>NUCLEOTIDE SEQUENCE [LARGE SCALE GENOMIC DNA]</scope>
    <source>
        <strain evidence="5">CCUG 56698</strain>
    </source>
</reference>
<gene>
    <name evidence="4" type="ORF">ACFQWG_05515</name>
</gene>
<keyword evidence="5" id="KW-1185">Reference proteome</keyword>
<name>A0ABW2SKK8_9ACTO</name>
<dbReference type="GO" id="GO:0003677">
    <property type="term" value="F:DNA binding"/>
    <property type="evidence" value="ECO:0007669"/>
    <property type="project" value="UniProtKB-KW"/>
</dbReference>
<sequence>MSETTITLRGRVGSIPKAYDTRAGTVTVRFRFAVSTWRMTDGNQFVQGEAHWYTVRCWDQLARNVLISVQKGDPLIVTGRAGVNAWIDSGGEARGELVVTAQGIGFDLAYGRGTLIRPERRSAPEPGGETGRAEGQDAAAAPGDAAASAPGGVHDRWDTRARSGDEDPAVAAEEQAAEELGSLDSDERALADAGVPDAGQAL</sequence>
<dbReference type="PROSITE" id="PS50935">
    <property type="entry name" value="SSB"/>
    <property type="match status" value="1"/>
</dbReference>
<evidence type="ECO:0000256" key="1">
    <source>
        <dbReference type="ARBA" id="ARBA00023125"/>
    </source>
</evidence>
<feature type="region of interest" description="Disordered" evidence="3">
    <location>
        <begin position="116"/>
        <end position="202"/>
    </location>
</feature>
<evidence type="ECO:0000256" key="2">
    <source>
        <dbReference type="PROSITE-ProRule" id="PRU00252"/>
    </source>
</evidence>
<accession>A0ABW2SKK8</accession>
<dbReference type="RefSeq" id="WP_380972937.1">
    <property type="nucleotide sequence ID" value="NZ_JBHTEF010000001.1"/>
</dbReference>
<dbReference type="InterPro" id="IPR000424">
    <property type="entry name" value="Primosome_PriB/ssb"/>
</dbReference>
<dbReference type="Pfam" id="PF00436">
    <property type="entry name" value="SSB"/>
    <property type="match status" value="1"/>
</dbReference>
<protein>
    <submittedName>
        <fullName evidence="4">Single-stranded DNA-binding protein</fullName>
    </submittedName>
</protein>
<dbReference type="EMBL" id="JBHTEF010000001">
    <property type="protein sequence ID" value="MFC7580666.1"/>
    <property type="molecule type" value="Genomic_DNA"/>
</dbReference>
<comment type="caution">
    <text evidence="4">The sequence shown here is derived from an EMBL/GenBank/DDBJ whole genome shotgun (WGS) entry which is preliminary data.</text>
</comment>
<feature type="compositionally biased region" description="Basic and acidic residues" evidence="3">
    <location>
        <begin position="153"/>
        <end position="165"/>
    </location>
</feature>
<feature type="compositionally biased region" description="Low complexity" evidence="3">
    <location>
        <begin position="136"/>
        <end position="152"/>
    </location>
</feature>
<keyword evidence="1 2" id="KW-0238">DNA-binding</keyword>
<dbReference type="CDD" id="cd04496">
    <property type="entry name" value="SSB_OBF"/>
    <property type="match status" value="1"/>
</dbReference>
<dbReference type="Gene3D" id="2.40.50.140">
    <property type="entry name" value="Nucleic acid-binding proteins"/>
    <property type="match status" value="1"/>
</dbReference>
<evidence type="ECO:0000256" key="3">
    <source>
        <dbReference type="SAM" id="MobiDB-lite"/>
    </source>
</evidence>